<dbReference type="Gene3D" id="3.90.550.10">
    <property type="entry name" value="Spore Coat Polysaccharide Biosynthesis Protein SpsA, Chain A"/>
    <property type="match status" value="1"/>
</dbReference>
<keyword evidence="3 5" id="KW-0328">Glycosyltransferase</keyword>
<organism evidence="5 6">
    <name type="scientific">Paenarthrobacter ureafaciens</name>
    <dbReference type="NCBI Taxonomy" id="37931"/>
    <lineage>
        <taxon>Bacteria</taxon>
        <taxon>Bacillati</taxon>
        <taxon>Actinomycetota</taxon>
        <taxon>Actinomycetes</taxon>
        <taxon>Micrococcales</taxon>
        <taxon>Micrococcaceae</taxon>
        <taxon>Paenarthrobacter</taxon>
    </lineage>
</organism>
<proteinExistence type="inferred from homology"/>
<dbReference type="Proteomes" id="UP001163293">
    <property type="component" value="Chromosome"/>
</dbReference>
<evidence type="ECO:0000256" key="4">
    <source>
        <dbReference type="ARBA" id="ARBA00022679"/>
    </source>
</evidence>
<comment type="similarity">
    <text evidence="2">Belongs to the glycosyltransferase 2 family.</text>
</comment>
<dbReference type="Pfam" id="PF13641">
    <property type="entry name" value="Glyco_tranf_2_3"/>
    <property type="match status" value="1"/>
</dbReference>
<evidence type="ECO:0000256" key="3">
    <source>
        <dbReference type="ARBA" id="ARBA00022676"/>
    </source>
</evidence>
<comment type="pathway">
    <text evidence="1">Cell wall biogenesis; cell wall polysaccharide biosynthesis.</text>
</comment>
<dbReference type="EC" id="2.4.-.-" evidence="5"/>
<evidence type="ECO:0000313" key="5">
    <source>
        <dbReference type="EMBL" id="UYV96208.1"/>
    </source>
</evidence>
<name>A0AAX3EF02_PAEUR</name>
<evidence type="ECO:0000313" key="6">
    <source>
        <dbReference type="Proteomes" id="UP001163293"/>
    </source>
</evidence>
<evidence type="ECO:0000256" key="1">
    <source>
        <dbReference type="ARBA" id="ARBA00004776"/>
    </source>
</evidence>
<dbReference type="RefSeq" id="WP_069695146.1">
    <property type="nucleotide sequence ID" value="NZ_CP043010.1"/>
</dbReference>
<dbReference type="AlphaFoldDB" id="A0AAX3EF02"/>
<accession>A0AAX3EF02</accession>
<gene>
    <name evidence="5" type="ORF">NL394_14140</name>
</gene>
<dbReference type="GO" id="GO:0016757">
    <property type="term" value="F:glycosyltransferase activity"/>
    <property type="evidence" value="ECO:0007669"/>
    <property type="project" value="UniProtKB-KW"/>
</dbReference>
<evidence type="ECO:0000256" key="2">
    <source>
        <dbReference type="ARBA" id="ARBA00006739"/>
    </source>
</evidence>
<dbReference type="InterPro" id="IPR029044">
    <property type="entry name" value="Nucleotide-diphossugar_trans"/>
</dbReference>
<reference evidence="5" key="1">
    <citation type="submission" date="2022-07" db="EMBL/GenBank/DDBJ databases">
        <authorList>
            <person name="Wu T."/>
        </authorList>
    </citation>
    <scope>NUCLEOTIDE SEQUENCE</scope>
    <source>
        <strain evidence="5">SD-1</strain>
    </source>
</reference>
<dbReference type="PANTHER" id="PTHR43179:SF12">
    <property type="entry name" value="GALACTOFURANOSYLTRANSFERASE GLFT2"/>
    <property type="match status" value="1"/>
</dbReference>
<dbReference type="EMBL" id="CP101185">
    <property type="protein sequence ID" value="UYV96208.1"/>
    <property type="molecule type" value="Genomic_DNA"/>
</dbReference>
<dbReference type="SUPFAM" id="SSF53448">
    <property type="entry name" value="Nucleotide-diphospho-sugar transferases"/>
    <property type="match status" value="1"/>
</dbReference>
<sequence length="321" mass="34700">MSNPVVVAVVVTYNRRELLETTLAGIAAGTQVPDVVVIVDNASTDGTAEYLRAYGGPLKTDLVTLSSNVGGAGGFVVGMERAVLDHAADHVWIMDDDTEPQANALREALDVSEGYGAATGVLPAFIASRVVWTDGRDHPMNRMRPRIGASEAARAAASRVGATQIRSASFVSVLIRAEEIRRHGLPIADYFIWNDDLEFTARISRHGVALASGASVANHHTKVFGDAGADPGPRFYYEVRNKLWVYTRSNALTPWEKVLFTGASLRNWARTIASSPNRKMLLGGFAKGVRDSYRPPRSNASVLAGIYPLRDVQQDLQSGPR</sequence>
<keyword evidence="6" id="KW-1185">Reference proteome</keyword>
<dbReference type="PANTHER" id="PTHR43179">
    <property type="entry name" value="RHAMNOSYLTRANSFERASE WBBL"/>
    <property type="match status" value="1"/>
</dbReference>
<keyword evidence="4 5" id="KW-0808">Transferase</keyword>
<protein>
    <submittedName>
        <fullName evidence="5">Glycosyltransferase</fullName>
        <ecNumber evidence="5">2.4.-.-</ecNumber>
    </submittedName>
</protein>